<dbReference type="Gene3D" id="1.10.357.10">
    <property type="entry name" value="Tetracycline Repressor, domain 2"/>
    <property type="match status" value="1"/>
</dbReference>
<name>A0ABT1G9Q7_9GAMM</name>
<proteinExistence type="predicted"/>
<evidence type="ECO:0000313" key="1">
    <source>
        <dbReference type="EMBL" id="MCP1728040.1"/>
    </source>
</evidence>
<reference evidence="1 2" key="1">
    <citation type="submission" date="2022-03" db="EMBL/GenBank/DDBJ databases">
        <title>Genomic Encyclopedia of Type Strains, Phase III (KMG-III): the genomes of soil and plant-associated and newly described type strains.</title>
        <authorList>
            <person name="Whitman W."/>
        </authorList>
    </citation>
    <scope>NUCLEOTIDE SEQUENCE [LARGE SCALE GENOMIC DNA]</scope>
    <source>
        <strain evidence="1 2">BSker1</strain>
    </source>
</reference>
<dbReference type="RefSeq" id="WP_253449439.1">
    <property type="nucleotide sequence ID" value="NZ_JALJYF010000002.1"/>
</dbReference>
<accession>A0ABT1G9Q7</accession>
<dbReference type="SUPFAM" id="SSF46689">
    <property type="entry name" value="Homeodomain-like"/>
    <property type="match status" value="1"/>
</dbReference>
<keyword evidence="2" id="KW-1185">Reference proteome</keyword>
<evidence type="ECO:0000313" key="2">
    <source>
        <dbReference type="Proteomes" id="UP001523550"/>
    </source>
</evidence>
<dbReference type="InterPro" id="IPR009057">
    <property type="entry name" value="Homeodomain-like_sf"/>
</dbReference>
<sequence>MSLGRARILDAALALAADRHWEALRLRDVAEELGVGLSDLHPCLGEKEDLVDWFWDRADAVMLSQCRGPDFDALEFSRRYETCVLAWLSVPLSHRRTFREMLYVRMEPGHLHIQLPTLLRVSRTVQWMREACGRRGTFLRRATEEVVLSSLFVSALADSLNDDSLGGQRSRDRLQRHIRWAVSAGRLWPTTPPRTPHSL</sequence>
<dbReference type="EMBL" id="JALJYF010000002">
    <property type="protein sequence ID" value="MCP1728040.1"/>
    <property type="molecule type" value="Genomic_DNA"/>
</dbReference>
<protein>
    <submittedName>
        <fullName evidence="1">AcrR family transcriptional regulator</fullName>
    </submittedName>
</protein>
<comment type="caution">
    <text evidence="1">The sequence shown here is derived from an EMBL/GenBank/DDBJ whole genome shotgun (WGS) entry which is preliminary data.</text>
</comment>
<organism evidence="1 2">
    <name type="scientific">Natronospira proteinivora</name>
    <dbReference type="NCBI Taxonomy" id="1807133"/>
    <lineage>
        <taxon>Bacteria</taxon>
        <taxon>Pseudomonadati</taxon>
        <taxon>Pseudomonadota</taxon>
        <taxon>Gammaproteobacteria</taxon>
        <taxon>Natronospirales</taxon>
        <taxon>Natronospiraceae</taxon>
        <taxon>Natronospira</taxon>
    </lineage>
</organism>
<gene>
    <name evidence="1" type="ORF">J2T60_002040</name>
</gene>
<dbReference type="Proteomes" id="UP001523550">
    <property type="component" value="Unassembled WGS sequence"/>
</dbReference>